<keyword evidence="1" id="KW-0472">Membrane</keyword>
<dbReference type="Proteomes" id="UP000553059">
    <property type="component" value="Unassembled WGS sequence"/>
</dbReference>
<organism evidence="2 3">
    <name type="scientific">Desulfitobacterium dehalogenans</name>
    <dbReference type="NCBI Taxonomy" id="36854"/>
    <lineage>
        <taxon>Bacteria</taxon>
        <taxon>Bacillati</taxon>
        <taxon>Bacillota</taxon>
        <taxon>Clostridia</taxon>
        <taxon>Eubacteriales</taxon>
        <taxon>Desulfitobacteriaceae</taxon>
        <taxon>Desulfitobacterium</taxon>
    </lineage>
</organism>
<comment type="caution">
    <text evidence="2">The sequence shown here is derived from an EMBL/GenBank/DDBJ whole genome shotgun (WGS) entry which is preliminary data.</text>
</comment>
<dbReference type="AlphaFoldDB" id="A0A7C7D512"/>
<keyword evidence="1" id="KW-1133">Transmembrane helix</keyword>
<feature type="transmembrane region" description="Helical" evidence="1">
    <location>
        <begin position="45"/>
        <end position="65"/>
    </location>
</feature>
<sequence>MKQEEGKDRTRKRLIVFVVLSIALGWTAFLLIPFLGMAYGQGMSIAILAGAMFTPAISSLLTRLITKEGFQKMYLRPHFKRHIKGYVLVFFGPTVLIFLSGAFYFLVFPGTFDSE</sequence>
<evidence type="ECO:0008006" key="4">
    <source>
        <dbReference type="Google" id="ProtNLM"/>
    </source>
</evidence>
<evidence type="ECO:0000256" key="1">
    <source>
        <dbReference type="SAM" id="Phobius"/>
    </source>
</evidence>
<evidence type="ECO:0000313" key="2">
    <source>
        <dbReference type="EMBL" id="HHY26387.1"/>
    </source>
</evidence>
<feature type="transmembrane region" description="Helical" evidence="1">
    <location>
        <begin position="14"/>
        <end position="39"/>
    </location>
</feature>
<accession>A0A7C7D512</accession>
<keyword evidence="1" id="KW-0812">Transmembrane</keyword>
<reference evidence="2 3" key="1">
    <citation type="journal article" date="2020" name="Biotechnol. Biofuels">
        <title>New insights from the biogas microbiome by comprehensive genome-resolved metagenomics of nearly 1600 species originating from multiple anaerobic digesters.</title>
        <authorList>
            <person name="Campanaro S."/>
            <person name="Treu L."/>
            <person name="Rodriguez-R L.M."/>
            <person name="Kovalovszki A."/>
            <person name="Ziels R.M."/>
            <person name="Maus I."/>
            <person name="Zhu X."/>
            <person name="Kougias P.G."/>
            <person name="Basile A."/>
            <person name="Luo G."/>
            <person name="Schluter A."/>
            <person name="Konstantinidis K.T."/>
            <person name="Angelidaki I."/>
        </authorList>
    </citation>
    <scope>NUCLEOTIDE SEQUENCE [LARGE SCALE GENOMIC DNA]</scope>
    <source>
        <strain evidence="2">AS05jafATM_4</strain>
    </source>
</reference>
<protein>
    <recommendedName>
        <fullName evidence="4">CPBP family intramembrane metalloprotease</fullName>
    </recommendedName>
</protein>
<gene>
    <name evidence="2" type="ORF">GX523_06480</name>
</gene>
<proteinExistence type="predicted"/>
<evidence type="ECO:0000313" key="3">
    <source>
        <dbReference type="Proteomes" id="UP000553059"/>
    </source>
</evidence>
<name>A0A7C7D512_9FIRM</name>
<dbReference type="EMBL" id="DUTF01000148">
    <property type="protein sequence ID" value="HHY26387.1"/>
    <property type="molecule type" value="Genomic_DNA"/>
</dbReference>
<feature type="transmembrane region" description="Helical" evidence="1">
    <location>
        <begin position="86"/>
        <end position="107"/>
    </location>
</feature>